<dbReference type="InterPro" id="IPR036412">
    <property type="entry name" value="HAD-like_sf"/>
</dbReference>
<dbReference type="AlphaFoldDB" id="A0A7Y0HH76"/>
<dbReference type="InterPro" id="IPR006439">
    <property type="entry name" value="HAD-SF_hydro_IA"/>
</dbReference>
<name>A0A7Y0HH76_9PROT</name>
<dbReference type="EMBL" id="JABBNT010000005">
    <property type="protein sequence ID" value="NMM46418.1"/>
    <property type="molecule type" value="Genomic_DNA"/>
</dbReference>
<protein>
    <submittedName>
        <fullName evidence="1">HAD family phosphatase</fullName>
    </submittedName>
</protein>
<evidence type="ECO:0000313" key="1">
    <source>
        <dbReference type="EMBL" id="NMM46418.1"/>
    </source>
</evidence>
<accession>A0A7Y0HH76</accession>
<dbReference type="InterPro" id="IPR023198">
    <property type="entry name" value="PGP-like_dom2"/>
</dbReference>
<dbReference type="SFLD" id="SFLDG01129">
    <property type="entry name" value="C1.5:_HAD__Beta-PGM__Phosphata"/>
    <property type="match status" value="1"/>
</dbReference>
<evidence type="ECO:0000313" key="2">
    <source>
        <dbReference type="Proteomes" id="UP000539372"/>
    </source>
</evidence>
<dbReference type="SFLD" id="SFLDS00003">
    <property type="entry name" value="Haloacid_Dehalogenase"/>
    <property type="match status" value="1"/>
</dbReference>
<organism evidence="1 2">
    <name type="scientific">Pacificispira spongiicola</name>
    <dbReference type="NCBI Taxonomy" id="2729598"/>
    <lineage>
        <taxon>Bacteria</taxon>
        <taxon>Pseudomonadati</taxon>
        <taxon>Pseudomonadota</taxon>
        <taxon>Alphaproteobacteria</taxon>
        <taxon>Rhodospirillales</taxon>
        <taxon>Rhodospirillaceae</taxon>
        <taxon>Pacificispira</taxon>
    </lineage>
</organism>
<dbReference type="InterPro" id="IPR023214">
    <property type="entry name" value="HAD_sf"/>
</dbReference>
<gene>
    <name evidence="1" type="ORF">HH303_18140</name>
</gene>
<dbReference type="Proteomes" id="UP000539372">
    <property type="component" value="Unassembled WGS sequence"/>
</dbReference>
<dbReference type="NCBIfam" id="TIGR01509">
    <property type="entry name" value="HAD-SF-IA-v3"/>
    <property type="match status" value="1"/>
</dbReference>
<dbReference type="Pfam" id="PF00702">
    <property type="entry name" value="Hydrolase"/>
    <property type="match status" value="1"/>
</dbReference>
<keyword evidence="2" id="KW-1185">Reference proteome</keyword>
<dbReference type="CDD" id="cd02603">
    <property type="entry name" value="HAD_sEH-N_like"/>
    <property type="match status" value="1"/>
</dbReference>
<dbReference type="SUPFAM" id="SSF56784">
    <property type="entry name" value="HAD-like"/>
    <property type="match status" value="1"/>
</dbReference>
<proteinExistence type="predicted"/>
<dbReference type="Gene3D" id="3.40.50.1000">
    <property type="entry name" value="HAD superfamily/HAD-like"/>
    <property type="match status" value="1"/>
</dbReference>
<reference evidence="1 2" key="1">
    <citation type="submission" date="2020-04" db="EMBL/GenBank/DDBJ databases">
        <title>Rhodospirillaceae bacterium KN72 isolated from deep sea.</title>
        <authorList>
            <person name="Zhang D.-C."/>
        </authorList>
    </citation>
    <scope>NUCLEOTIDE SEQUENCE [LARGE SCALE GENOMIC DNA]</scope>
    <source>
        <strain evidence="1 2">KN72</strain>
    </source>
</reference>
<sequence length="202" mass="23122">MTIDTFLFDIGEVLVDWNPDHLLRKLLPDDGAIRAFRQEAVTQQRILNMDRGQSWDEQWAEIEAHAPHHLDTAREYGMRWVETIAGPVQGSVDILTDLQARGFPTYALSNYGAENFERTVAVYPYLDTFDGRVVSGYEGVIKPEPEIYQLVIDRFKIDPARTLFIDDRPENTKAAEAFGFQTHIFTTPERLADHIAALNLDR</sequence>
<comment type="caution">
    <text evidence="1">The sequence shown here is derived from an EMBL/GenBank/DDBJ whole genome shotgun (WGS) entry which is preliminary data.</text>
</comment>
<dbReference type="PANTHER" id="PTHR43611:SF3">
    <property type="entry name" value="FLAVIN MONONUCLEOTIDE HYDROLASE 1, CHLOROPLATIC"/>
    <property type="match status" value="1"/>
</dbReference>
<dbReference type="PANTHER" id="PTHR43611">
    <property type="entry name" value="ALPHA-D-GLUCOSE 1-PHOSPHATE PHOSPHATASE"/>
    <property type="match status" value="1"/>
</dbReference>
<dbReference type="RefSeq" id="WP_169626776.1">
    <property type="nucleotide sequence ID" value="NZ_JABBNT010000005.1"/>
</dbReference>
<dbReference type="Gene3D" id="1.10.150.240">
    <property type="entry name" value="Putative phosphatase, domain 2"/>
    <property type="match status" value="1"/>
</dbReference>